<dbReference type="SMART" id="SM00060">
    <property type="entry name" value="FN3"/>
    <property type="match status" value="1"/>
</dbReference>
<keyword evidence="16" id="KW-1185">Reference proteome</keyword>
<comment type="subcellular location">
    <subcellularLocation>
        <location evidence="1">Membrane</location>
        <topology evidence="1">Single-pass type I membrane protein</topology>
    </subcellularLocation>
</comment>
<dbReference type="PROSITE" id="PS50853">
    <property type="entry name" value="FN3"/>
    <property type="match status" value="1"/>
</dbReference>
<evidence type="ECO:0000256" key="12">
    <source>
        <dbReference type="SAM" id="SignalP"/>
    </source>
</evidence>
<name>A0A6Q2WYZ4_ESOLU</name>
<dbReference type="SUPFAM" id="SSF48726">
    <property type="entry name" value="Immunoglobulin"/>
    <property type="match status" value="1"/>
</dbReference>
<evidence type="ECO:0000256" key="5">
    <source>
        <dbReference type="ARBA" id="ARBA00023136"/>
    </source>
</evidence>
<evidence type="ECO:0000256" key="4">
    <source>
        <dbReference type="ARBA" id="ARBA00022989"/>
    </source>
</evidence>
<dbReference type="InterPro" id="IPR003961">
    <property type="entry name" value="FN3_dom"/>
</dbReference>
<reference evidence="16" key="1">
    <citation type="journal article" date="2014" name="PLoS ONE">
        <title>The genome and linkage map of the northern pike (Esox lucius): conserved synteny revealed between the salmonid sister group and the Neoteleostei.</title>
        <authorList>
            <person name="Rondeau E.B."/>
            <person name="Minkley D.R."/>
            <person name="Leong J.S."/>
            <person name="Messmer A.M."/>
            <person name="Jantzen J.R."/>
            <person name="von Schalburg K.R."/>
            <person name="Lemon C."/>
            <person name="Bird N.H."/>
            <person name="Koop B.F."/>
        </authorList>
    </citation>
    <scope>NUCLEOTIDE SEQUENCE</scope>
</reference>
<reference evidence="15" key="2">
    <citation type="submission" date="2020-02" db="EMBL/GenBank/DDBJ databases">
        <title>Esox lucius (northern pike) genome, fEsoLuc1, primary haplotype.</title>
        <authorList>
            <person name="Myers G."/>
            <person name="Karagic N."/>
            <person name="Meyer A."/>
            <person name="Pippel M."/>
            <person name="Reichard M."/>
            <person name="Winkler S."/>
            <person name="Tracey A."/>
            <person name="Sims Y."/>
            <person name="Howe K."/>
            <person name="Rhie A."/>
            <person name="Formenti G."/>
            <person name="Durbin R."/>
            <person name="Fedrigo O."/>
            <person name="Jarvis E.D."/>
        </authorList>
    </citation>
    <scope>NUCLEOTIDE SEQUENCE [LARGE SCALE GENOMIC DNA]</scope>
</reference>
<evidence type="ECO:0000313" key="15">
    <source>
        <dbReference type="Ensembl" id="ENSELUP00000045986.2"/>
    </source>
</evidence>
<keyword evidence="9" id="KW-0393">Immunoglobulin domain</keyword>
<dbReference type="AlphaFoldDB" id="A0A6Q2WYZ4"/>
<accession>A0A6Q2WYZ4</accession>
<evidence type="ECO:0000256" key="3">
    <source>
        <dbReference type="ARBA" id="ARBA00022729"/>
    </source>
</evidence>
<dbReference type="GO" id="GO:0004896">
    <property type="term" value="F:cytokine receptor activity"/>
    <property type="evidence" value="ECO:0007669"/>
    <property type="project" value="TreeGrafter"/>
</dbReference>
<evidence type="ECO:0000256" key="2">
    <source>
        <dbReference type="ARBA" id="ARBA00022692"/>
    </source>
</evidence>
<evidence type="ECO:0000256" key="6">
    <source>
        <dbReference type="ARBA" id="ARBA00023157"/>
    </source>
</evidence>
<dbReference type="Bgee" id="ENSELUG00000011156">
    <property type="expression patterns" value="Expressed in head kidney and 14 other cell types or tissues"/>
</dbReference>
<feature type="domain" description="Ig-like" evidence="13">
    <location>
        <begin position="210"/>
        <end position="265"/>
    </location>
</feature>
<dbReference type="GO" id="GO:0016064">
    <property type="term" value="P:immunoglobulin mediated immune response"/>
    <property type="evidence" value="ECO:0007669"/>
    <property type="project" value="TreeGrafter"/>
</dbReference>
<dbReference type="Pfam" id="PF00041">
    <property type="entry name" value="fn3"/>
    <property type="match status" value="1"/>
</dbReference>
<evidence type="ECO:0000256" key="1">
    <source>
        <dbReference type="ARBA" id="ARBA00004479"/>
    </source>
</evidence>
<sequence>MMSWISLMVFLHTLTVPAVYCFPSETCPRKEPPPGVLVLHPGSTLVLGCSGLVAVNGRRVKVNGSEHPSRSTGVHITTAIASNGATASAVTDGNVIGKYTSANRVDTAFFNETDTPVVSGTDHSKTNRFDGTVTRSQEVRHLTTLPARHSDSQSRPSPIGTMILPTTDSRVEGAVTELHSDWWDEKMDRDYEEEVAEGRTVRGQRERSQWRLNGKLLRGRNEMEGGKRVLSKRGAILTVPSVDFTDSGNYSCQRGGKLVSSLSVSVSVPPERPTLSCYKRSPSSKIRCDWTASQPVTPAPQCYLLVRKTLFGSFSRVNCSYSTKMSRCWCVLEHQVENNRDSHLVYLCVTNTAGNTTSHPLDFQPLDIIKPDPPSNIQVRVVEGQERRLWVSWSIPRSWKERDLYHELRYELRYHTVPQGIQINGSTTMRMYCITDALPGERYLIQLRAKEEFDGYWSEWSEPVYASTWKGNTHTYTHEQSGSGMTEELEVTELDGGVEVWPHVLWVIGSCVLLSITLLSIYLYRHRVRFMSKLQRLSPVSSSSAGHSLPATVLPYQEGHALVNFNTPCYKERLPQDEQKKVENEGEEGEEGEEREEEEEIEEVVHFNNTSYFLVQNN</sequence>
<dbReference type="GeneTree" id="ENSGT00940000165521"/>
<dbReference type="InterPro" id="IPR015321">
    <property type="entry name" value="TypeI_recpt_CBD"/>
</dbReference>
<dbReference type="Gene3D" id="2.60.40.10">
    <property type="entry name" value="Immunoglobulins"/>
    <property type="match status" value="2"/>
</dbReference>
<evidence type="ECO:0000259" key="14">
    <source>
        <dbReference type="PROSITE" id="PS50853"/>
    </source>
</evidence>
<evidence type="ECO:0000256" key="10">
    <source>
        <dbReference type="SAM" id="MobiDB-lite"/>
    </source>
</evidence>
<feature type="transmembrane region" description="Helical" evidence="11">
    <location>
        <begin position="504"/>
        <end position="524"/>
    </location>
</feature>
<evidence type="ECO:0000259" key="13">
    <source>
        <dbReference type="PROSITE" id="PS50835"/>
    </source>
</evidence>
<dbReference type="InterPro" id="IPR036179">
    <property type="entry name" value="Ig-like_dom_sf"/>
</dbReference>
<evidence type="ECO:0000256" key="7">
    <source>
        <dbReference type="ARBA" id="ARBA00023170"/>
    </source>
</evidence>
<feature type="domain" description="Fibronectin type-III" evidence="14">
    <location>
        <begin position="373"/>
        <end position="471"/>
    </location>
</feature>
<keyword evidence="6" id="KW-1015">Disulfide bond</keyword>
<dbReference type="InterPro" id="IPR013783">
    <property type="entry name" value="Ig-like_fold"/>
</dbReference>
<dbReference type="Pfam" id="PF09240">
    <property type="entry name" value="IL6Ra-bind"/>
    <property type="match status" value="1"/>
</dbReference>
<feature type="compositionally biased region" description="Basic and acidic residues" evidence="10">
    <location>
        <begin position="574"/>
        <end position="584"/>
    </location>
</feature>
<feature type="signal peptide" evidence="12">
    <location>
        <begin position="1"/>
        <end position="21"/>
    </location>
</feature>
<dbReference type="InterPro" id="IPR036116">
    <property type="entry name" value="FN3_sf"/>
</dbReference>
<keyword evidence="5 11" id="KW-0472">Membrane</keyword>
<evidence type="ECO:0000256" key="9">
    <source>
        <dbReference type="ARBA" id="ARBA00023319"/>
    </source>
</evidence>
<keyword evidence="8" id="KW-0325">Glycoprotein</keyword>
<proteinExistence type="predicted"/>
<keyword evidence="2 11" id="KW-0812">Transmembrane</keyword>
<reference evidence="15" key="3">
    <citation type="submission" date="2025-08" db="UniProtKB">
        <authorList>
            <consortium name="Ensembl"/>
        </authorList>
    </citation>
    <scope>IDENTIFICATION</scope>
</reference>
<evidence type="ECO:0000256" key="8">
    <source>
        <dbReference type="ARBA" id="ARBA00023180"/>
    </source>
</evidence>
<dbReference type="PANTHER" id="PTHR23037:SF22">
    <property type="entry name" value="CYTOKINE RECEPTOR COMMON SUBUNIT BETA"/>
    <property type="match status" value="1"/>
</dbReference>
<dbReference type="SUPFAM" id="SSF49265">
    <property type="entry name" value="Fibronectin type III"/>
    <property type="match status" value="2"/>
</dbReference>
<dbReference type="Proteomes" id="UP000265140">
    <property type="component" value="Chromosome 20"/>
</dbReference>
<dbReference type="GO" id="GO:0009897">
    <property type="term" value="C:external side of plasma membrane"/>
    <property type="evidence" value="ECO:0007669"/>
    <property type="project" value="TreeGrafter"/>
</dbReference>
<keyword evidence="4 11" id="KW-1133">Transmembrane helix</keyword>
<evidence type="ECO:0000256" key="11">
    <source>
        <dbReference type="SAM" id="Phobius"/>
    </source>
</evidence>
<feature type="region of interest" description="Disordered" evidence="10">
    <location>
        <begin position="574"/>
        <end position="602"/>
    </location>
</feature>
<protein>
    <recommendedName>
        <fullName evidence="17">Interleukin 6 receptor</fullName>
    </recommendedName>
</protein>
<feature type="chain" id="PRO_5044285851" description="Interleukin 6 receptor" evidence="12">
    <location>
        <begin position="22"/>
        <end position="618"/>
    </location>
</feature>
<dbReference type="CDD" id="cd00063">
    <property type="entry name" value="FN3"/>
    <property type="match status" value="1"/>
</dbReference>
<reference evidence="15" key="4">
    <citation type="submission" date="2025-09" db="UniProtKB">
        <authorList>
            <consortium name="Ensembl"/>
        </authorList>
    </citation>
    <scope>IDENTIFICATION</scope>
</reference>
<gene>
    <name evidence="15" type="primary">IL6R</name>
</gene>
<evidence type="ECO:0008006" key="17">
    <source>
        <dbReference type="Google" id="ProtNLM"/>
    </source>
</evidence>
<dbReference type="InterPro" id="IPR007110">
    <property type="entry name" value="Ig-like_dom"/>
</dbReference>
<keyword evidence="3 12" id="KW-0732">Signal</keyword>
<organism evidence="15 16">
    <name type="scientific">Esox lucius</name>
    <name type="common">Northern pike</name>
    <dbReference type="NCBI Taxonomy" id="8010"/>
    <lineage>
        <taxon>Eukaryota</taxon>
        <taxon>Metazoa</taxon>
        <taxon>Chordata</taxon>
        <taxon>Craniata</taxon>
        <taxon>Vertebrata</taxon>
        <taxon>Euteleostomi</taxon>
        <taxon>Actinopterygii</taxon>
        <taxon>Neopterygii</taxon>
        <taxon>Teleostei</taxon>
        <taxon>Protacanthopterygii</taxon>
        <taxon>Esociformes</taxon>
        <taxon>Esocidae</taxon>
        <taxon>Esox</taxon>
    </lineage>
</organism>
<dbReference type="PROSITE" id="PS50835">
    <property type="entry name" value="IG_LIKE"/>
    <property type="match status" value="1"/>
</dbReference>
<dbReference type="PANTHER" id="PTHR23037">
    <property type="entry name" value="CYTOKINE RECEPTOR"/>
    <property type="match status" value="1"/>
</dbReference>
<keyword evidence="7" id="KW-0675">Receptor</keyword>
<evidence type="ECO:0000313" key="16">
    <source>
        <dbReference type="Proteomes" id="UP000265140"/>
    </source>
</evidence>
<feature type="compositionally biased region" description="Acidic residues" evidence="10">
    <location>
        <begin position="585"/>
        <end position="602"/>
    </location>
</feature>
<dbReference type="Ensembl" id="ENSELUT00000078814.2">
    <property type="protein sequence ID" value="ENSELUP00000045986.2"/>
    <property type="gene ID" value="ENSELUG00000011156.3"/>
</dbReference>